<feature type="compositionally biased region" description="Low complexity" evidence="1">
    <location>
        <begin position="24"/>
        <end position="37"/>
    </location>
</feature>
<protein>
    <submittedName>
        <fullName evidence="2">Uncharacterized protein</fullName>
    </submittedName>
</protein>
<organism evidence="2">
    <name type="scientific">Streptomyces ambofaciens (strain ATCC 23877 / 3486 / DSM 40053 / JCM 4204 / NBRC 12836 / NRRL B-2516)</name>
    <dbReference type="NCBI Taxonomy" id="278992"/>
    <lineage>
        <taxon>Bacteria</taxon>
        <taxon>Bacillati</taxon>
        <taxon>Actinomycetota</taxon>
        <taxon>Actinomycetes</taxon>
        <taxon>Kitasatosporales</taxon>
        <taxon>Streptomycetaceae</taxon>
        <taxon>Streptomyces</taxon>
    </lineage>
</organism>
<accession>A0ADN4</accession>
<reference evidence="2" key="2">
    <citation type="journal article" date="2006" name="Mol. Biol. Evol.">
        <title>Evolution of the terminal regions of the Streptomyces linear chromosome.</title>
        <authorList>
            <person name="Choulet F."/>
            <person name="Aigle B."/>
            <person name="Gallois A."/>
            <person name="Mangenot S."/>
            <person name="Gerbaud C."/>
            <person name="Truong C."/>
            <person name="Francou F.X."/>
            <person name="Fourrier C."/>
            <person name="Guerineau M."/>
            <person name="Decaris B."/>
            <person name="Barbe V."/>
            <person name="Pernodet J.L."/>
            <person name="Leblond P."/>
        </authorList>
    </citation>
    <scope>NUCLEOTIDE SEQUENCE</scope>
    <source>
        <strain evidence="2">ATCC 23877</strain>
    </source>
</reference>
<dbReference type="AlphaFoldDB" id="A0ADN4"/>
<name>A0ADN4_STRA7</name>
<gene>
    <name evidence="2" type="ORF">SAMR0882</name>
</gene>
<proteinExistence type="predicted"/>
<feature type="region of interest" description="Disordered" evidence="1">
    <location>
        <begin position="1"/>
        <end position="65"/>
    </location>
</feature>
<evidence type="ECO:0000256" key="1">
    <source>
        <dbReference type="SAM" id="MobiDB-lite"/>
    </source>
</evidence>
<evidence type="ECO:0000313" key="2">
    <source>
        <dbReference type="EMBL" id="CAJ88591.1"/>
    </source>
</evidence>
<sequence length="65" mass="6644">MAAPGVPGGRVRIAEEPVLKTGHGEQQQPHTGQQQDGNDNHAAGPPPVDDFSRLPGPAPVMAGAE</sequence>
<dbReference type="EMBL" id="AM238664">
    <property type="protein sequence ID" value="CAJ88591.1"/>
    <property type="molecule type" value="Genomic_DNA"/>
</dbReference>
<reference evidence="2" key="1">
    <citation type="journal article" date="2006" name="Microbiology (Mosc.)">
        <title>Multiple biosynthetic and uptake systems mediate siderophore-dependent iron acquisition in Streptomyces coelicolor A3(2) and Streptomyces ambofaciens ATCC 23877.</title>
        <authorList>
            <person name="Barona-Gomez F."/>
            <person name="Lautru S."/>
            <person name="Francou F.X."/>
            <person name="Leblond P."/>
            <person name="Pernodet J.L."/>
            <person name="Challis G.L."/>
        </authorList>
    </citation>
    <scope>NUCLEOTIDE SEQUENCE</scope>
    <source>
        <strain evidence="2">ATCC 23877</strain>
    </source>
</reference>